<accession>A0AA37H187</accession>
<reference evidence="1 2" key="1">
    <citation type="submission" date="2021-07" db="EMBL/GenBank/DDBJ databases">
        <title>Genome data of Colletotrichum spaethianum.</title>
        <authorList>
            <person name="Utami Y.D."/>
            <person name="Hiruma K."/>
        </authorList>
    </citation>
    <scope>NUCLEOTIDE SEQUENCE [LARGE SCALE GENOMIC DNA]</scope>
    <source>
        <strain evidence="1 2">MAFF 242679</strain>
    </source>
</reference>
<protein>
    <submittedName>
        <fullName evidence="1">Uncharacterized protein</fullName>
    </submittedName>
</protein>
<comment type="caution">
    <text evidence="1">The sequence shown here is derived from an EMBL/GenBank/DDBJ whole genome shotgun (WGS) entry which is preliminary data.</text>
</comment>
<name>A0AA37H187_9PEZI</name>
<organism evidence="1 2">
    <name type="scientific">Colletotrichum liriopes</name>
    <dbReference type="NCBI Taxonomy" id="708192"/>
    <lineage>
        <taxon>Eukaryota</taxon>
        <taxon>Fungi</taxon>
        <taxon>Dikarya</taxon>
        <taxon>Ascomycota</taxon>
        <taxon>Pezizomycotina</taxon>
        <taxon>Sordariomycetes</taxon>
        <taxon>Hypocreomycetidae</taxon>
        <taxon>Glomerellales</taxon>
        <taxon>Glomerellaceae</taxon>
        <taxon>Colletotrichum</taxon>
        <taxon>Colletotrichum spaethianum species complex</taxon>
    </lineage>
</organism>
<dbReference type="AlphaFoldDB" id="A0AA37H187"/>
<keyword evidence="2" id="KW-1185">Reference proteome</keyword>
<evidence type="ECO:0000313" key="2">
    <source>
        <dbReference type="Proteomes" id="UP001055172"/>
    </source>
</evidence>
<dbReference type="EMBL" id="BPPX01000071">
    <property type="protein sequence ID" value="GJC91128.1"/>
    <property type="molecule type" value="Genomic_DNA"/>
</dbReference>
<evidence type="ECO:0000313" key="1">
    <source>
        <dbReference type="EMBL" id="GJC91128.1"/>
    </source>
</evidence>
<dbReference type="Proteomes" id="UP001055172">
    <property type="component" value="Unassembled WGS sequence"/>
</dbReference>
<gene>
    <name evidence="1" type="ORF">ColLi_13966</name>
</gene>
<proteinExistence type="predicted"/>
<sequence>MTPTTSKTGSDWLTMKSLIFETDDLLKKVSSEGLFLFLIGIDLKNLLAGEKGKEFHLLLALGHNKRQMSGRFPDEDIRAELRKALNSSLPDGGKLELMKPPIRQSIFILMAFSVRALAKER</sequence>